<feature type="compositionally biased region" description="Polar residues" evidence="1">
    <location>
        <begin position="567"/>
        <end position="577"/>
    </location>
</feature>
<dbReference type="OrthoDB" id="4524286at2"/>
<evidence type="ECO:0000313" key="3">
    <source>
        <dbReference type="Proteomes" id="UP000268084"/>
    </source>
</evidence>
<dbReference type="Proteomes" id="UP000268084">
    <property type="component" value="Chromosome"/>
</dbReference>
<reference evidence="2 3" key="1">
    <citation type="submission" date="2018-11" db="EMBL/GenBank/DDBJ databases">
        <authorList>
            <person name="Da X."/>
        </authorList>
    </citation>
    <scope>NUCLEOTIDE SEQUENCE [LARGE SCALE GENOMIC DNA]</scope>
    <source>
        <strain evidence="2 3">S14-144</strain>
    </source>
</reference>
<dbReference type="RefSeq" id="WP_124798655.1">
    <property type="nucleotide sequence ID" value="NZ_CP034170.1"/>
</dbReference>
<dbReference type="AlphaFoldDB" id="A0A3G8ZKL8"/>
<evidence type="ECO:0000256" key="1">
    <source>
        <dbReference type="SAM" id="MobiDB-lite"/>
    </source>
</evidence>
<protein>
    <submittedName>
        <fullName evidence="2">Uncharacterized protein</fullName>
    </submittedName>
</protein>
<name>A0A3G8ZKL8_9ACTN</name>
<dbReference type="InterPro" id="IPR027417">
    <property type="entry name" value="P-loop_NTPase"/>
</dbReference>
<evidence type="ECO:0000313" key="2">
    <source>
        <dbReference type="EMBL" id="AZI57859.1"/>
    </source>
</evidence>
<feature type="compositionally biased region" description="Low complexity" evidence="1">
    <location>
        <begin position="535"/>
        <end position="548"/>
    </location>
</feature>
<dbReference type="KEGG" id="nak:EH165_06535"/>
<feature type="compositionally biased region" description="Pro residues" evidence="1">
    <location>
        <begin position="549"/>
        <end position="565"/>
    </location>
</feature>
<keyword evidence="3" id="KW-1185">Reference proteome</keyword>
<proteinExistence type="predicted"/>
<feature type="region of interest" description="Disordered" evidence="1">
    <location>
        <begin position="515"/>
        <end position="601"/>
    </location>
</feature>
<reference evidence="2 3" key="2">
    <citation type="submission" date="2018-12" db="EMBL/GenBank/DDBJ databases">
        <title>Nakamurella antarcticus sp. nov., isolated from Antarctica South Shetland Islands soil.</title>
        <authorList>
            <person name="Peng F."/>
        </authorList>
    </citation>
    <scope>NUCLEOTIDE SEQUENCE [LARGE SCALE GENOMIC DNA]</scope>
    <source>
        <strain evidence="2 3">S14-144</strain>
    </source>
</reference>
<feature type="compositionally biased region" description="Polar residues" evidence="1">
    <location>
        <begin position="523"/>
        <end position="532"/>
    </location>
</feature>
<sequence length="601" mass="64444">MEVVPDERYAILSLALWDNLDPGTVFDRLTERGLITVVPVTDQARERIADMAAETIIGNGSHSVVTATNQAADELNAAIRDRLVAAGVVDDHTTVTGRDDNRIGVGDRVVTRVNDPGLKVANRDAWAVTAISPDGALTVTGTADRYTRTLPPTYVQESVQLGYASTGHGVQGQTTDKATLLHDEYTDGAGQYVGMTRGRTHNTAVIIADTPQQARQQWVTAAGRDRADRGIHQAQQTALAETRQYNNTAGQPAATPTAVDPAAAKATAAAAGGVARYRASLVAAISQYEKQIATIESVAQYEQHQAAAMELDLRLRTRTVAQLAGQAGMEDDPTGYWDSDVQRIKNGITEQVQVAVDHAEQVRQQHIADITRQLPAAHIKVRAAYRAAAEAIANADRTRVFGKAAAQDAANYARVTAHNTRIEAVTQLGPLGDPEAKGDHQQLLNDFVGRQPAVKAADQAAKQAAELAETKLTYIDAARELAQLTSQYRDLAVPAEQRPTHRVAVEKLGAVATALNNLDRGTPEQQTQQAKQWRTEQTQLTKTATTTPKEPPPPNRDQHGSPPPTEATGTTDPTQDPASVAKTSAGVAPDGGRWVRLRNLP</sequence>
<dbReference type="SUPFAM" id="SSF52540">
    <property type="entry name" value="P-loop containing nucleoside triphosphate hydrolases"/>
    <property type="match status" value="1"/>
</dbReference>
<dbReference type="EMBL" id="CP034170">
    <property type="protein sequence ID" value="AZI57859.1"/>
    <property type="molecule type" value="Genomic_DNA"/>
</dbReference>
<gene>
    <name evidence="2" type="ORF">EH165_06535</name>
</gene>
<accession>A0A3G8ZKL8</accession>
<organism evidence="2 3">
    <name type="scientific">Nakamurella antarctica</name>
    <dbReference type="NCBI Taxonomy" id="1902245"/>
    <lineage>
        <taxon>Bacteria</taxon>
        <taxon>Bacillati</taxon>
        <taxon>Actinomycetota</taxon>
        <taxon>Actinomycetes</taxon>
        <taxon>Nakamurellales</taxon>
        <taxon>Nakamurellaceae</taxon>
        <taxon>Nakamurella</taxon>
    </lineage>
</organism>